<feature type="transmembrane region" description="Helical" evidence="2">
    <location>
        <begin position="224"/>
        <end position="255"/>
    </location>
</feature>
<sequence length="293" mass="32436">MIEAGDKFCTSCGFKFTEQVATQQQPAQENQPVQPAQQQTQPVQQQAPQQPVQQNNENMEKLKSNSKSYWNWLVTSLKNPGSDQKADSKWYGVLTIVLEAVIPLGLLYFSLNSAISKFGNFSSQIADTVGSIIFGLLIFSIATKLIEILISYYMNNMLFTEKYTKRISYLDYVTKIMNKSGLCVVTCAIVSATVLFTGSKLSDFLTSQNLISSIFNPSEAIQSIIGFATGVGFFIAIPKFIGDIAVLVSCFHEIFTAEGNLKKNRIIVAWLFAIVLLVVDILIICMFLPSASK</sequence>
<organism evidence="3 4">
    <name type="scientific">Lactobacillus psittaci DSM 15354</name>
    <dbReference type="NCBI Taxonomy" id="1122152"/>
    <lineage>
        <taxon>Bacteria</taxon>
        <taxon>Bacillati</taxon>
        <taxon>Bacillota</taxon>
        <taxon>Bacilli</taxon>
        <taxon>Lactobacillales</taxon>
        <taxon>Lactobacillaceae</taxon>
        <taxon>Lactobacillus</taxon>
    </lineage>
</organism>
<feature type="transmembrane region" description="Helical" evidence="2">
    <location>
        <begin position="131"/>
        <end position="155"/>
    </location>
</feature>
<dbReference type="STRING" id="1122152.GCA_000425905_00289"/>
<name>A0A0R1S526_9LACO</name>
<evidence type="ECO:0000256" key="1">
    <source>
        <dbReference type="SAM" id="MobiDB-lite"/>
    </source>
</evidence>
<keyword evidence="2" id="KW-0812">Transmembrane</keyword>
<keyword evidence="2" id="KW-0472">Membrane</keyword>
<gene>
    <name evidence="3" type="ORF">FC23_GL000523</name>
</gene>
<evidence type="ECO:0000313" key="4">
    <source>
        <dbReference type="Proteomes" id="UP000051931"/>
    </source>
</evidence>
<evidence type="ECO:0000256" key="2">
    <source>
        <dbReference type="SAM" id="Phobius"/>
    </source>
</evidence>
<accession>A0A0R1S526</accession>
<keyword evidence="2" id="KW-1133">Transmembrane helix</keyword>
<comment type="caution">
    <text evidence="3">The sequence shown here is derived from an EMBL/GenBank/DDBJ whole genome shotgun (WGS) entry which is preliminary data.</text>
</comment>
<proteinExistence type="predicted"/>
<dbReference type="InterPro" id="IPR046481">
    <property type="entry name" value="DUF6574"/>
</dbReference>
<feature type="transmembrane region" description="Helical" evidence="2">
    <location>
        <begin position="267"/>
        <end position="289"/>
    </location>
</feature>
<feature type="region of interest" description="Disordered" evidence="1">
    <location>
        <begin position="20"/>
        <end position="55"/>
    </location>
</feature>
<keyword evidence="4" id="KW-1185">Reference proteome</keyword>
<reference evidence="3 4" key="1">
    <citation type="journal article" date="2015" name="Genome Announc.">
        <title>Expanding the biotechnology potential of lactobacilli through comparative genomics of 213 strains and associated genera.</title>
        <authorList>
            <person name="Sun Z."/>
            <person name="Harris H.M."/>
            <person name="McCann A."/>
            <person name="Guo C."/>
            <person name="Argimon S."/>
            <person name="Zhang W."/>
            <person name="Yang X."/>
            <person name="Jeffery I.B."/>
            <person name="Cooney J.C."/>
            <person name="Kagawa T.F."/>
            <person name="Liu W."/>
            <person name="Song Y."/>
            <person name="Salvetti E."/>
            <person name="Wrobel A."/>
            <person name="Rasinkangas P."/>
            <person name="Parkhill J."/>
            <person name="Rea M.C."/>
            <person name="O'Sullivan O."/>
            <person name="Ritari J."/>
            <person name="Douillard F.P."/>
            <person name="Paul Ross R."/>
            <person name="Yang R."/>
            <person name="Briner A.E."/>
            <person name="Felis G.E."/>
            <person name="de Vos W.M."/>
            <person name="Barrangou R."/>
            <person name="Klaenhammer T.R."/>
            <person name="Caufield P.W."/>
            <person name="Cui Y."/>
            <person name="Zhang H."/>
            <person name="O'Toole P.W."/>
        </authorList>
    </citation>
    <scope>NUCLEOTIDE SEQUENCE [LARGE SCALE GENOMIC DNA]</scope>
    <source>
        <strain evidence="3 4">DSM 15354</strain>
    </source>
</reference>
<dbReference type="EMBL" id="AZFB01000002">
    <property type="protein sequence ID" value="KRL63614.1"/>
    <property type="molecule type" value="Genomic_DNA"/>
</dbReference>
<protein>
    <submittedName>
        <fullName evidence="3">Uncharacterized protein</fullName>
    </submittedName>
</protein>
<dbReference type="eggNOG" id="COG4640">
    <property type="taxonomic scope" value="Bacteria"/>
</dbReference>
<dbReference type="Pfam" id="PF20214">
    <property type="entry name" value="DUF6574"/>
    <property type="match status" value="1"/>
</dbReference>
<dbReference type="Proteomes" id="UP000051931">
    <property type="component" value="Unassembled WGS sequence"/>
</dbReference>
<evidence type="ECO:0000313" key="3">
    <source>
        <dbReference type="EMBL" id="KRL63614.1"/>
    </source>
</evidence>
<feature type="transmembrane region" description="Helical" evidence="2">
    <location>
        <begin position="90"/>
        <end position="111"/>
    </location>
</feature>
<dbReference type="PATRIC" id="fig|1122152.4.peg.531"/>
<feature type="transmembrane region" description="Helical" evidence="2">
    <location>
        <begin position="176"/>
        <end position="196"/>
    </location>
</feature>
<dbReference type="AlphaFoldDB" id="A0A0R1S526"/>